<dbReference type="AlphaFoldDB" id="A0ABD0JQ72"/>
<keyword evidence="6" id="KW-0804">Transcription</keyword>
<evidence type="ECO:0000259" key="11">
    <source>
        <dbReference type="PROSITE" id="PS51526"/>
    </source>
</evidence>
<evidence type="ECO:0000256" key="1">
    <source>
        <dbReference type="ARBA" id="ARBA00004123"/>
    </source>
</evidence>
<protein>
    <recommendedName>
        <fullName evidence="8">DNA-binding protein RFX6</fullName>
    </recommendedName>
    <alternativeName>
        <fullName evidence="9">Regulatory factor X 6</fullName>
    </alternativeName>
</protein>
<reference evidence="12 13" key="1">
    <citation type="journal article" date="2023" name="Sci. Data">
        <title>Genome assembly of the Korean intertidal mud-creeper Batillaria attramentaria.</title>
        <authorList>
            <person name="Patra A.K."/>
            <person name="Ho P.T."/>
            <person name="Jun S."/>
            <person name="Lee S.J."/>
            <person name="Kim Y."/>
            <person name="Won Y.J."/>
        </authorList>
    </citation>
    <scope>NUCLEOTIDE SEQUENCE [LARGE SCALE GENOMIC DNA]</scope>
    <source>
        <strain evidence="12">Wonlab-2016</strain>
    </source>
</reference>
<evidence type="ECO:0000256" key="6">
    <source>
        <dbReference type="ARBA" id="ARBA00023163"/>
    </source>
</evidence>
<dbReference type="FunFam" id="1.10.10.10:FF:000211">
    <property type="entry name" value="Regulatory factor X, 6"/>
    <property type="match status" value="1"/>
</dbReference>
<dbReference type="GO" id="GO:0003677">
    <property type="term" value="F:DNA binding"/>
    <property type="evidence" value="ECO:0007669"/>
    <property type="project" value="UniProtKB-KW"/>
</dbReference>
<dbReference type="Gene3D" id="1.10.10.10">
    <property type="entry name" value="Winged helix-like DNA-binding domain superfamily/Winged helix DNA-binding domain"/>
    <property type="match status" value="1"/>
</dbReference>
<organism evidence="12 13">
    <name type="scientific">Batillaria attramentaria</name>
    <dbReference type="NCBI Taxonomy" id="370345"/>
    <lineage>
        <taxon>Eukaryota</taxon>
        <taxon>Metazoa</taxon>
        <taxon>Spiralia</taxon>
        <taxon>Lophotrochozoa</taxon>
        <taxon>Mollusca</taxon>
        <taxon>Gastropoda</taxon>
        <taxon>Caenogastropoda</taxon>
        <taxon>Sorbeoconcha</taxon>
        <taxon>Cerithioidea</taxon>
        <taxon>Batillariidae</taxon>
        <taxon>Batillaria</taxon>
    </lineage>
</organism>
<keyword evidence="13" id="KW-1185">Reference proteome</keyword>
<dbReference type="PROSITE" id="PS51526">
    <property type="entry name" value="RFX_DBD"/>
    <property type="match status" value="1"/>
</dbReference>
<feature type="compositionally biased region" description="Basic and acidic residues" evidence="10">
    <location>
        <begin position="474"/>
        <end position="492"/>
    </location>
</feature>
<sequence>MYLCFRLTENYERAEGVCLPRCVLYTHYLDFCKKNDFTPAGAATFGKIIRQKFPKLTTRRLGTRGQSKYHYYGIGIKETSVYYHSVYSGRGLTRFSGVKVKTEGSNRKYSLSSKTGTLLPEFPDVNNLILPDDVSAEKMQTFLMMYRTHCQRILDTVISANFEEVQNLLLHYWQGMPGHLTQVLGADILGDIVTLCDSILYKVLADVLLPSSIQDLPDSLSTEIKVFTRKLPSWVHSALDSVPECLRERKMEATRTFVQSVRRQLSFVHLAQTARSVLGSQDGVTQMMEDLSDVDFKQILCQAVYTQPAHGQTQRDTIMEFFTEFQNLLKKQAPVESYTEWIDGIVDTCVLQPCKEKGRGFRDGAADFLLQWAMFGALLMKELTLHNAASFGSFHLMHVMLNEYVFLVLETQREQSRDLQLQRLVQRHMKNAEAIKTQAKVRVGAGKMAASSPKSRKRKQEDQADSADEADPVASHHDVRADSGSRGGREVDCLNGAPPSLGYLPHSGTAFTRPPPSAPRDQLLVQSDDTERTPTHPLSVSPVKPLSSVNGVTYERPPYFSQFGLNSYSDYVTHNAAMTSSRVQNYPDHHAQTFPPVSFSASVPGMTSGYWAENRAHAVLADPYPQYGHHGVTSAYDTYKNAALIRGSVYGQEALGISS</sequence>
<evidence type="ECO:0000313" key="12">
    <source>
        <dbReference type="EMBL" id="KAK7476909.1"/>
    </source>
</evidence>
<dbReference type="Pfam" id="PF02257">
    <property type="entry name" value="RFX_DNA_binding"/>
    <property type="match status" value="1"/>
</dbReference>
<keyword evidence="7" id="KW-0539">Nucleus</keyword>
<evidence type="ECO:0000256" key="10">
    <source>
        <dbReference type="SAM" id="MobiDB-lite"/>
    </source>
</evidence>
<dbReference type="EMBL" id="JACVVK020000362">
    <property type="protein sequence ID" value="KAK7476909.1"/>
    <property type="molecule type" value="Genomic_DNA"/>
</dbReference>
<evidence type="ECO:0000256" key="9">
    <source>
        <dbReference type="ARBA" id="ARBA00077088"/>
    </source>
</evidence>
<comment type="subcellular location">
    <subcellularLocation>
        <location evidence="1">Nucleus</location>
    </subcellularLocation>
</comment>
<keyword evidence="4" id="KW-0805">Transcription regulation</keyword>
<dbReference type="PANTHER" id="PTHR12619:SF32">
    <property type="entry name" value="RFX-TYPE WINGED-HELIX DOMAIN-CONTAINING PROTEIN"/>
    <property type="match status" value="1"/>
</dbReference>
<keyword evidence="5" id="KW-0238">DNA-binding</keyword>
<feature type="non-terminal residue" evidence="12">
    <location>
        <position position="659"/>
    </location>
</feature>
<dbReference type="InterPro" id="IPR036390">
    <property type="entry name" value="WH_DNA-bd_sf"/>
</dbReference>
<dbReference type="Pfam" id="PF25340">
    <property type="entry name" value="BCD_RFX"/>
    <property type="match status" value="1"/>
</dbReference>
<dbReference type="InterPro" id="IPR036388">
    <property type="entry name" value="WH-like_DNA-bd_sf"/>
</dbReference>
<dbReference type="PANTHER" id="PTHR12619">
    <property type="entry name" value="RFX TRANSCRIPTION FACTOR FAMILY"/>
    <property type="match status" value="1"/>
</dbReference>
<name>A0ABD0JQ72_9CAEN</name>
<dbReference type="InterPro" id="IPR057321">
    <property type="entry name" value="RFX1-4/6/8-like_BCD"/>
</dbReference>
<dbReference type="GO" id="GO:0030154">
    <property type="term" value="P:cell differentiation"/>
    <property type="evidence" value="ECO:0007669"/>
    <property type="project" value="UniProtKB-KW"/>
</dbReference>
<evidence type="ECO:0000313" key="13">
    <source>
        <dbReference type="Proteomes" id="UP001519460"/>
    </source>
</evidence>
<dbReference type="InterPro" id="IPR039779">
    <property type="entry name" value="RFX-like"/>
</dbReference>
<dbReference type="InterPro" id="IPR003150">
    <property type="entry name" value="DNA-bd_RFX"/>
</dbReference>
<dbReference type="SUPFAM" id="SSF46785">
    <property type="entry name" value="Winged helix' DNA-binding domain"/>
    <property type="match status" value="1"/>
</dbReference>
<proteinExistence type="predicted"/>
<evidence type="ECO:0000256" key="4">
    <source>
        <dbReference type="ARBA" id="ARBA00023015"/>
    </source>
</evidence>
<keyword evidence="2" id="KW-0217">Developmental protein</keyword>
<evidence type="ECO:0000256" key="7">
    <source>
        <dbReference type="ARBA" id="ARBA00023242"/>
    </source>
</evidence>
<feature type="region of interest" description="Disordered" evidence="10">
    <location>
        <begin position="436"/>
        <end position="499"/>
    </location>
</feature>
<evidence type="ECO:0000256" key="5">
    <source>
        <dbReference type="ARBA" id="ARBA00023125"/>
    </source>
</evidence>
<keyword evidence="3" id="KW-0221">Differentiation</keyword>
<evidence type="ECO:0000256" key="2">
    <source>
        <dbReference type="ARBA" id="ARBA00022473"/>
    </source>
</evidence>
<gene>
    <name evidence="12" type="ORF">BaRGS_00031848</name>
</gene>
<evidence type="ECO:0000256" key="3">
    <source>
        <dbReference type="ARBA" id="ARBA00022782"/>
    </source>
</evidence>
<dbReference type="GO" id="GO:0005634">
    <property type="term" value="C:nucleus"/>
    <property type="evidence" value="ECO:0007669"/>
    <property type="project" value="UniProtKB-SubCell"/>
</dbReference>
<evidence type="ECO:0000256" key="8">
    <source>
        <dbReference type="ARBA" id="ARBA00072476"/>
    </source>
</evidence>
<feature type="domain" description="RFX-type winged-helix" evidence="11">
    <location>
        <begin position="3"/>
        <end position="78"/>
    </location>
</feature>
<comment type="caution">
    <text evidence="12">The sequence shown here is derived from an EMBL/GenBank/DDBJ whole genome shotgun (WGS) entry which is preliminary data.</text>
</comment>
<accession>A0ABD0JQ72</accession>
<dbReference type="Proteomes" id="UP001519460">
    <property type="component" value="Unassembled WGS sequence"/>
</dbReference>